<gene>
    <name evidence="6" type="ORF">GH714_011936</name>
</gene>
<dbReference type="Proteomes" id="UP000467840">
    <property type="component" value="Chromosome 10"/>
</dbReference>
<feature type="domain" description="Disease resistance R13L4/SHOC-2-like LRR" evidence="5">
    <location>
        <begin position="240"/>
        <end position="554"/>
    </location>
</feature>
<dbReference type="FunFam" id="1.10.10.10:FF:000322">
    <property type="entry name" value="Probable disease resistance protein At1g63360"/>
    <property type="match status" value="1"/>
</dbReference>
<proteinExistence type="predicted"/>
<evidence type="ECO:0000256" key="2">
    <source>
        <dbReference type="ARBA" id="ARBA00022821"/>
    </source>
</evidence>
<organism evidence="6 7">
    <name type="scientific">Hevea brasiliensis</name>
    <name type="common">Para rubber tree</name>
    <name type="synonym">Siphonia brasiliensis</name>
    <dbReference type="NCBI Taxonomy" id="3981"/>
    <lineage>
        <taxon>Eukaryota</taxon>
        <taxon>Viridiplantae</taxon>
        <taxon>Streptophyta</taxon>
        <taxon>Embryophyta</taxon>
        <taxon>Tracheophyta</taxon>
        <taxon>Spermatophyta</taxon>
        <taxon>Magnoliopsida</taxon>
        <taxon>eudicotyledons</taxon>
        <taxon>Gunneridae</taxon>
        <taxon>Pentapetalae</taxon>
        <taxon>rosids</taxon>
        <taxon>fabids</taxon>
        <taxon>Malpighiales</taxon>
        <taxon>Euphorbiaceae</taxon>
        <taxon>Crotonoideae</taxon>
        <taxon>Micrandreae</taxon>
        <taxon>Hevea</taxon>
    </lineage>
</organism>
<dbReference type="PRINTS" id="PR00364">
    <property type="entry name" value="DISEASERSIST"/>
</dbReference>
<dbReference type="GO" id="GO:0098542">
    <property type="term" value="P:defense response to other organism"/>
    <property type="evidence" value="ECO:0007669"/>
    <property type="project" value="TreeGrafter"/>
</dbReference>
<evidence type="ECO:0000313" key="7">
    <source>
        <dbReference type="Proteomes" id="UP000467840"/>
    </source>
</evidence>
<accession>A0A6A6N2R5</accession>
<dbReference type="Pfam" id="PF23598">
    <property type="entry name" value="LRR_14"/>
    <property type="match status" value="1"/>
</dbReference>
<dbReference type="InterPro" id="IPR036388">
    <property type="entry name" value="WH-like_DNA-bd_sf"/>
</dbReference>
<dbReference type="InterPro" id="IPR032675">
    <property type="entry name" value="LRR_dom_sf"/>
</dbReference>
<dbReference type="InterPro" id="IPR044974">
    <property type="entry name" value="Disease_R_plants"/>
</dbReference>
<dbReference type="Gene3D" id="3.80.10.10">
    <property type="entry name" value="Ribonuclease Inhibitor"/>
    <property type="match status" value="2"/>
</dbReference>
<dbReference type="GO" id="GO:0043531">
    <property type="term" value="F:ADP binding"/>
    <property type="evidence" value="ECO:0007669"/>
    <property type="project" value="InterPro"/>
</dbReference>
<reference evidence="6 7" key="1">
    <citation type="journal article" date="2020" name="Mol. Plant">
        <title>The Chromosome-Based Rubber Tree Genome Provides New Insights into Spurge Genome Evolution and Rubber Biosynthesis.</title>
        <authorList>
            <person name="Liu J."/>
            <person name="Shi C."/>
            <person name="Shi C.C."/>
            <person name="Li W."/>
            <person name="Zhang Q.J."/>
            <person name="Zhang Y."/>
            <person name="Li K."/>
            <person name="Lu H.F."/>
            <person name="Shi C."/>
            <person name="Zhu S.T."/>
            <person name="Xiao Z.Y."/>
            <person name="Nan H."/>
            <person name="Yue Y."/>
            <person name="Zhu X.G."/>
            <person name="Wu Y."/>
            <person name="Hong X.N."/>
            <person name="Fan G.Y."/>
            <person name="Tong Y."/>
            <person name="Zhang D."/>
            <person name="Mao C.L."/>
            <person name="Liu Y.L."/>
            <person name="Hao S.J."/>
            <person name="Liu W.Q."/>
            <person name="Lv M.Q."/>
            <person name="Zhang H.B."/>
            <person name="Liu Y."/>
            <person name="Hu-Tang G.R."/>
            <person name="Wang J.P."/>
            <person name="Wang J.H."/>
            <person name="Sun Y.H."/>
            <person name="Ni S.B."/>
            <person name="Chen W.B."/>
            <person name="Zhang X.C."/>
            <person name="Jiao Y.N."/>
            <person name="Eichler E.E."/>
            <person name="Li G.H."/>
            <person name="Liu X."/>
            <person name="Gao L.Z."/>
        </authorList>
    </citation>
    <scope>NUCLEOTIDE SEQUENCE [LARGE SCALE GENOMIC DNA]</scope>
    <source>
        <strain evidence="7">cv. GT1</strain>
        <tissue evidence="6">Leaf</tissue>
    </source>
</reference>
<dbReference type="Gene3D" id="1.10.10.10">
    <property type="entry name" value="Winged helix-like DNA-binding domain superfamily/Winged helix DNA-binding domain"/>
    <property type="match status" value="1"/>
</dbReference>
<keyword evidence="7" id="KW-1185">Reference proteome</keyword>
<dbReference type="InterPro" id="IPR058922">
    <property type="entry name" value="WHD_DRP"/>
</dbReference>
<dbReference type="Gene3D" id="1.10.8.430">
    <property type="entry name" value="Helical domain of apoptotic protease-activating factors"/>
    <property type="match status" value="1"/>
</dbReference>
<dbReference type="InterPro" id="IPR027417">
    <property type="entry name" value="P-loop_NTPase"/>
</dbReference>
<evidence type="ECO:0000256" key="3">
    <source>
        <dbReference type="SAM" id="SignalP"/>
    </source>
</evidence>
<evidence type="ECO:0000259" key="5">
    <source>
        <dbReference type="Pfam" id="PF23598"/>
    </source>
</evidence>
<dbReference type="InterPro" id="IPR055414">
    <property type="entry name" value="LRR_R13L4/SHOC2-like"/>
</dbReference>
<dbReference type="AlphaFoldDB" id="A0A6A6N2R5"/>
<feature type="domain" description="Disease resistance protein winged helix" evidence="4">
    <location>
        <begin position="76"/>
        <end position="149"/>
    </location>
</feature>
<dbReference type="EMBL" id="JAAGAX010000003">
    <property type="protein sequence ID" value="KAF2318948.1"/>
    <property type="molecule type" value="Genomic_DNA"/>
</dbReference>
<keyword evidence="1" id="KW-0677">Repeat</keyword>
<sequence>MVKKCRGLPLAVVVLGGLLATKKSLKEWEVVHGSINAQFVKWEQHHQYGGVYGILALSYHDLPFHLKPCFLYLSQFPEDWEFKKRELIRMWIAEGFILQSSIGGEETMEDVGEEYLEELVSRCVVQVSQRDHTGIGVKRCRIHDLVRDMCISKARDENFLGVMQHTEDAVTNSSSSTLQLTSSIKWRRIAIHPRISGNDAIKWKFYVPLLKSGDSHLRSLFYFNEDGMQKFYMTRQQGRFIFENFRLLRVLKIDNIWQSRLPWEIGHLIHLRYLGLYGARMNDRVKCLCLESSPLPSSIGNLRSLYTLDLRNNYMIILPAALSKLECLRHLLGDSYSLRQVRLEKLRHLETLKCVQAEYLIKTDAVRKLINLRNLSIEFEAKEEVEVVLRSPIFELGRLRSLKMLMLMGMPMESFPNLEPLSSLHRLTKVELWGAIPEDPHSLHHNLEYLPASLAKLTLIYSQLKRDPMGILEKLPNLRFLRFDSHSYEGSKMVCSAHGFPQLETLTLARLHELKEWEIEEGAMPCLKTLQLLYLSELKMIPEGLKSVTTIQELKITRMTKEFVKRVKVIDGVEGEDFEKVRHIPSISFN</sequence>
<keyword evidence="2" id="KW-0611">Plant defense</keyword>
<evidence type="ECO:0000259" key="4">
    <source>
        <dbReference type="Pfam" id="PF23559"/>
    </source>
</evidence>
<dbReference type="InterPro" id="IPR042197">
    <property type="entry name" value="Apaf_helical"/>
</dbReference>
<name>A0A6A6N2R5_HEVBR</name>
<evidence type="ECO:0000256" key="1">
    <source>
        <dbReference type="ARBA" id="ARBA00022737"/>
    </source>
</evidence>
<feature type="signal peptide" evidence="3">
    <location>
        <begin position="1"/>
        <end position="20"/>
    </location>
</feature>
<feature type="chain" id="PRO_5025476290" evidence="3">
    <location>
        <begin position="21"/>
        <end position="590"/>
    </location>
</feature>
<evidence type="ECO:0000313" key="6">
    <source>
        <dbReference type="EMBL" id="KAF2318948.1"/>
    </source>
</evidence>
<comment type="caution">
    <text evidence="6">The sequence shown here is derived from an EMBL/GenBank/DDBJ whole genome shotgun (WGS) entry which is preliminary data.</text>
</comment>
<dbReference type="SUPFAM" id="SSF52540">
    <property type="entry name" value="P-loop containing nucleoside triphosphate hydrolases"/>
    <property type="match status" value="1"/>
</dbReference>
<keyword evidence="3" id="KW-0732">Signal</keyword>
<dbReference type="PANTHER" id="PTHR23155:SF1185">
    <property type="entry name" value="DISEASE RESISTANCE RPP8-LIKE PROTEIN 3-RELATED"/>
    <property type="match status" value="1"/>
</dbReference>
<dbReference type="Pfam" id="PF23559">
    <property type="entry name" value="WHD_DRP"/>
    <property type="match status" value="1"/>
</dbReference>
<dbReference type="PANTHER" id="PTHR23155">
    <property type="entry name" value="DISEASE RESISTANCE PROTEIN RP"/>
    <property type="match status" value="1"/>
</dbReference>
<dbReference type="SUPFAM" id="SSF52058">
    <property type="entry name" value="L domain-like"/>
    <property type="match status" value="1"/>
</dbReference>
<protein>
    <submittedName>
        <fullName evidence="6">Uncharacterized protein</fullName>
    </submittedName>
</protein>